<dbReference type="GeneID" id="108860689"/>
<feature type="domain" description="J" evidence="2">
    <location>
        <begin position="68"/>
        <end position="133"/>
    </location>
</feature>
<organism evidence="3 4">
    <name type="scientific">Raphanus sativus</name>
    <name type="common">Radish</name>
    <name type="synonym">Raphanus raphanistrum var. sativus</name>
    <dbReference type="NCBI Taxonomy" id="3726"/>
    <lineage>
        <taxon>Eukaryota</taxon>
        <taxon>Viridiplantae</taxon>
        <taxon>Streptophyta</taxon>
        <taxon>Embryophyta</taxon>
        <taxon>Tracheophyta</taxon>
        <taxon>Spermatophyta</taxon>
        <taxon>Magnoliopsida</taxon>
        <taxon>eudicotyledons</taxon>
        <taxon>Gunneridae</taxon>
        <taxon>Pentapetalae</taxon>
        <taxon>rosids</taxon>
        <taxon>malvids</taxon>
        <taxon>Brassicales</taxon>
        <taxon>Brassicaceae</taxon>
        <taxon>Brassiceae</taxon>
        <taxon>Raphanus</taxon>
    </lineage>
</organism>
<reference evidence="3" key="1">
    <citation type="journal article" date="2019" name="Database">
        <title>The radish genome database (RadishGD): an integrated information resource for radish genomics.</title>
        <authorList>
            <person name="Yu H.J."/>
            <person name="Baek S."/>
            <person name="Lee Y.J."/>
            <person name="Cho A."/>
            <person name="Mun J.H."/>
        </authorList>
    </citation>
    <scope>NUCLEOTIDE SEQUENCE [LARGE SCALE GENOMIC DNA]</scope>
    <source>
        <strain evidence="3">cv. WK10039</strain>
    </source>
</reference>
<dbReference type="SMART" id="SM00271">
    <property type="entry name" value="DnaJ"/>
    <property type="match status" value="1"/>
</dbReference>
<protein>
    <submittedName>
        <fullName evidence="4">Chaperone protein dnaJ 11, chloroplastic-like</fullName>
    </submittedName>
</protein>
<dbReference type="PROSITE" id="PS50076">
    <property type="entry name" value="DNAJ_2"/>
    <property type="match status" value="1"/>
</dbReference>
<dbReference type="Gene3D" id="1.10.287.110">
    <property type="entry name" value="DnaJ domain"/>
    <property type="match status" value="1"/>
</dbReference>
<dbReference type="PANTHER" id="PTHR44240">
    <property type="entry name" value="DNAJ DOMAIN (PROKARYOTIC HEAT SHOCK PROTEIN)-RELATED"/>
    <property type="match status" value="1"/>
</dbReference>
<dbReference type="InterPro" id="IPR001623">
    <property type="entry name" value="DnaJ_domain"/>
</dbReference>
<sequence>MLSSSPTFFAPPSHSSSSPPLSAVPPPCRTSHISLSATTTASSSSSYTCAEDPPKLHQVPQRLSATPSLYEILEIPIGSTSQEIKSAYRRLARTCHPDVAGNDRSSADAFVKVHAAYCTLSDPEKRAVYDRKILRSLTLGVSKFGSYGGGNWETDQCW</sequence>
<dbReference type="SUPFAM" id="SSF46565">
    <property type="entry name" value="Chaperone J-domain"/>
    <property type="match status" value="1"/>
</dbReference>
<gene>
    <name evidence="4" type="primary">LOC108860689</name>
</gene>
<dbReference type="InterPro" id="IPR052276">
    <property type="entry name" value="Diphthamide-biosynth_chaperone"/>
</dbReference>
<dbReference type="InterPro" id="IPR036869">
    <property type="entry name" value="J_dom_sf"/>
</dbReference>
<dbReference type="KEGG" id="rsz:108860689"/>
<dbReference type="Pfam" id="PF00226">
    <property type="entry name" value="DnaJ"/>
    <property type="match status" value="1"/>
</dbReference>
<reference evidence="4" key="2">
    <citation type="submission" date="2025-08" db="UniProtKB">
        <authorList>
            <consortium name="RefSeq"/>
        </authorList>
    </citation>
    <scope>IDENTIFICATION</scope>
    <source>
        <tissue evidence="4">Leaf</tissue>
    </source>
</reference>
<name>A0A6J0NZ46_RAPSA</name>
<keyword evidence="3" id="KW-1185">Reference proteome</keyword>
<evidence type="ECO:0000313" key="3">
    <source>
        <dbReference type="Proteomes" id="UP000504610"/>
    </source>
</evidence>
<evidence type="ECO:0000259" key="2">
    <source>
        <dbReference type="PROSITE" id="PS50076"/>
    </source>
</evidence>
<dbReference type="PRINTS" id="PR00625">
    <property type="entry name" value="JDOMAIN"/>
</dbReference>
<evidence type="ECO:0000313" key="4">
    <source>
        <dbReference type="RefSeq" id="XP_018490047.1"/>
    </source>
</evidence>
<dbReference type="OrthoDB" id="445556at2759"/>
<dbReference type="RefSeq" id="XP_018490047.1">
    <property type="nucleotide sequence ID" value="XM_018634545.2"/>
</dbReference>
<dbReference type="AlphaFoldDB" id="A0A6J0NZ46"/>
<evidence type="ECO:0000256" key="1">
    <source>
        <dbReference type="SAM" id="MobiDB-lite"/>
    </source>
</evidence>
<proteinExistence type="predicted"/>
<accession>A0A6J0NZ46</accession>
<feature type="compositionally biased region" description="Low complexity" evidence="1">
    <location>
        <begin position="1"/>
        <end position="21"/>
    </location>
</feature>
<dbReference type="Proteomes" id="UP000504610">
    <property type="component" value="Chromosome 5"/>
</dbReference>
<feature type="region of interest" description="Disordered" evidence="1">
    <location>
        <begin position="1"/>
        <end position="29"/>
    </location>
</feature>
<dbReference type="CDD" id="cd06257">
    <property type="entry name" value="DnaJ"/>
    <property type="match status" value="1"/>
</dbReference>
<dbReference type="PANTHER" id="PTHR44240:SF33">
    <property type="entry name" value="OS03G0244950 PROTEIN"/>
    <property type="match status" value="1"/>
</dbReference>